<feature type="domain" description="TonB-dependent receptor-like beta-barrel" evidence="11">
    <location>
        <begin position="423"/>
        <end position="1020"/>
    </location>
</feature>
<evidence type="ECO:0000256" key="10">
    <source>
        <dbReference type="SAM" id="SignalP"/>
    </source>
</evidence>
<dbReference type="NCBIfam" id="TIGR04056">
    <property type="entry name" value="OMP_RagA_SusC"/>
    <property type="match status" value="1"/>
</dbReference>
<keyword evidence="2 8" id="KW-0813">Transport</keyword>
<evidence type="ECO:0000256" key="7">
    <source>
        <dbReference type="ARBA" id="ARBA00023237"/>
    </source>
</evidence>
<gene>
    <name evidence="13" type="ORF">LXM24_14020</name>
</gene>
<dbReference type="Proteomes" id="UP001139700">
    <property type="component" value="Unassembled WGS sequence"/>
</dbReference>
<dbReference type="Gene3D" id="2.40.170.20">
    <property type="entry name" value="TonB-dependent receptor, beta-barrel domain"/>
    <property type="match status" value="1"/>
</dbReference>
<dbReference type="Gene3D" id="2.170.130.10">
    <property type="entry name" value="TonB-dependent receptor, plug domain"/>
    <property type="match status" value="1"/>
</dbReference>
<evidence type="ECO:0000256" key="2">
    <source>
        <dbReference type="ARBA" id="ARBA00022448"/>
    </source>
</evidence>
<dbReference type="EMBL" id="JAJTTA010000002">
    <property type="protein sequence ID" value="MCF0041214.1"/>
    <property type="molecule type" value="Genomic_DNA"/>
</dbReference>
<keyword evidence="5 9" id="KW-0798">TonB box</keyword>
<evidence type="ECO:0000256" key="1">
    <source>
        <dbReference type="ARBA" id="ARBA00004571"/>
    </source>
</evidence>
<dbReference type="InterPro" id="IPR037066">
    <property type="entry name" value="Plug_dom_sf"/>
</dbReference>
<sequence>MRKGYTLFLRPMVTGSMLLALLLPPAMANPVPKNRKSGSHHTIDKPISGRILSKEDNSPIPGVTVVVKGTTNGTTTDVDGKYQINVPENSSVLVFSAVGYLTQEKEVGNASVVDITLSTDQKTLEEVVVVGYGTQKKRDLTGAVSQISATKLENENPQSVQDVLRGNIPGMNVGFSASAKGGGNVGVRGTNSLTAGTSPLVVLDGAIYYGGLEDINPNDIETVDVLKDASSAAVFGAKAASGVVLVTTKKGKEGKTIINVNTNVGFAEVAKNQDVLSPDGFLTWRGEVMRNINAAAQPSRFTNPNNLPSDVTLDQWLAFDGSAGDPTTVWLQRLGLQSVEIQNYKEGRSVDWYSKIYQKALRQDHTVSLSGKNDKVSYYMSLGYLSNEGILVGDKYSTVRARVNLEGKVNKFLTVGINTQFADRDESQVPVDYNLAPNLSPWGSEFNPDGTYKWRPNEEASGGNHPYYAPSFTDRDKGSTTINNVIFAKVGLPFGITYQANFTPRFEFYHRYNAESSKHAEWAAEGGRASRRNTKTINWQIDNILKWNKTIAEKHNIDVTLLANAERFRRWDDSTSNKGFQPTDVLGYHNIGGGSAPIMWSNDETSTADALMARLFYSFKDRYMVTLSTRRDGYSAFGQKNPRALFSSAALGWVFTDEPFFKVGWLNYGKLRVSYGSNGNRDIGRYDALSNLATGKYLHVNSGGTVYQTSQLYVDRMQNPNLKWERTNSLNLGLDFSLFNTIIDGSLELYKSQTKDLLVKRALPNVLGFDFVLDNLGQVDNKGLELSLNSNNMKRENFSWRSTLNIQMNRNKIAKLYGNMVDVKDASGNVIGQKEADDITNRWFIGHAVDELWNYKVLGVWQSEEADAAAKYGVKPGDHKILDVNNDGKYTNDDKVFQGYKSPRARITFRNEFKFFKNFDASFMMYSYLGQKGEFNQMKNRPGFPDRSSSYVFPYWTAENRNNEWARLYSSEGSATGYAVYRTKSFLRFESIALAYTIPKRIVDKINVQNLRIYGNVRNLGYISGWDFWDPENGTNNDNNTNLDVSVPSPRIFTLGLDITL</sequence>
<keyword evidence="14" id="KW-1185">Reference proteome</keyword>
<protein>
    <submittedName>
        <fullName evidence="13">SusC/RagA family TonB-linked outer membrane protein</fullName>
    </submittedName>
</protein>
<dbReference type="InterPro" id="IPR012910">
    <property type="entry name" value="Plug_dom"/>
</dbReference>
<evidence type="ECO:0000313" key="13">
    <source>
        <dbReference type="EMBL" id="MCF0041214.1"/>
    </source>
</evidence>
<dbReference type="RefSeq" id="WP_234613782.1">
    <property type="nucleotide sequence ID" value="NZ_CP098806.1"/>
</dbReference>
<dbReference type="InterPro" id="IPR008969">
    <property type="entry name" value="CarboxyPept-like_regulatory"/>
</dbReference>
<dbReference type="InterPro" id="IPR023996">
    <property type="entry name" value="TonB-dep_OMP_SusC/RagA"/>
</dbReference>
<dbReference type="NCBIfam" id="TIGR04057">
    <property type="entry name" value="SusC_RagA_signa"/>
    <property type="match status" value="1"/>
</dbReference>
<evidence type="ECO:0000259" key="12">
    <source>
        <dbReference type="Pfam" id="PF07715"/>
    </source>
</evidence>
<evidence type="ECO:0000259" key="11">
    <source>
        <dbReference type="Pfam" id="PF00593"/>
    </source>
</evidence>
<keyword evidence="7 8" id="KW-0998">Cell outer membrane</keyword>
<evidence type="ECO:0000313" key="14">
    <source>
        <dbReference type="Proteomes" id="UP001139700"/>
    </source>
</evidence>
<dbReference type="PROSITE" id="PS52016">
    <property type="entry name" value="TONB_DEPENDENT_REC_3"/>
    <property type="match status" value="1"/>
</dbReference>
<dbReference type="Pfam" id="PF13715">
    <property type="entry name" value="CarbopepD_reg_2"/>
    <property type="match status" value="1"/>
</dbReference>
<evidence type="ECO:0000256" key="8">
    <source>
        <dbReference type="PROSITE-ProRule" id="PRU01360"/>
    </source>
</evidence>
<evidence type="ECO:0000256" key="5">
    <source>
        <dbReference type="ARBA" id="ARBA00023077"/>
    </source>
</evidence>
<keyword evidence="10" id="KW-0732">Signal</keyword>
<proteinExistence type="inferred from homology"/>
<dbReference type="InterPro" id="IPR036942">
    <property type="entry name" value="Beta-barrel_TonB_sf"/>
</dbReference>
<dbReference type="AlphaFoldDB" id="A0A9X1P9N4"/>
<feature type="domain" description="TonB-dependent receptor plug" evidence="12">
    <location>
        <begin position="136"/>
        <end position="243"/>
    </location>
</feature>
<keyword evidence="6 8" id="KW-0472">Membrane</keyword>
<dbReference type="InterPro" id="IPR000531">
    <property type="entry name" value="Beta-barrel_TonB"/>
</dbReference>
<reference evidence="13" key="1">
    <citation type="submission" date="2021-12" db="EMBL/GenBank/DDBJ databases">
        <title>Novel species in genus Dyadobacter.</title>
        <authorList>
            <person name="Ma C."/>
        </authorList>
    </citation>
    <scope>NUCLEOTIDE SEQUENCE</scope>
    <source>
        <strain evidence="13">CY399</strain>
    </source>
</reference>
<keyword evidence="4 8" id="KW-0812">Transmembrane</keyword>
<comment type="similarity">
    <text evidence="8 9">Belongs to the TonB-dependent receptor family.</text>
</comment>
<evidence type="ECO:0000256" key="6">
    <source>
        <dbReference type="ARBA" id="ARBA00023136"/>
    </source>
</evidence>
<evidence type="ECO:0000256" key="3">
    <source>
        <dbReference type="ARBA" id="ARBA00022452"/>
    </source>
</evidence>
<organism evidence="13 14">
    <name type="scientific">Dyadobacter fanqingshengii</name>
    <dbReference type="NCBI Taxonomy" id="2906443"/>
    <lineage>
        <taxon>Bacteria</taxon>
        <taxon>Pseudomonadati</taxon>
        <taxon>Bacteroidota</taxon>
        <taxon>Cytophagia</taxon>
        <taxon>Cytophagales</taxon>
        <taxon>Spirosomataceae</taxon>
        <taxon>Dyadobacter</taxon>
    </lineage>
</organism>
<dbReference type="InterPro" id="IPR039426">
    <property type="entry name" value="TonB-dep_rcpt-like"/>
</dbReference>
<evidence type="ECO:0000256" key="9">
    <source>
        <dbReference type="RuleBase" id="RU003357"/>
    </source>
</evidence>
<dbReference type="GO" id="GO:0009279">
    <property type="term" value="C:cell outer membrane"/>
    <property type="evidence" value="ECO:0007669"/>
    <property type="project" value="UniProtKB-SubCell"/>
</dbReference>
<dbReference type="InterPro" id="IPR023997">
    <property type="entry name" value="TonB-dep_OMP_SusC/RagA_CS"/>
</dbReference>
<name>A0A9X1P9N4_9BACT</name>
<dbReference type="SUPFAM" id="SSF56935">
    <property type="entry name" value="Porins"/>
    <property type="match status" value="1"/>
</dbReference>
<dbReference type="SUPFAM" id="SSF49464">
    <property type="entry name" value="Carboxypeptidase regulatory domain-like"/>
    <property type="match status" value="1"/>
</dbReference>
<keyword evidence="3 8" id="KW-1134">Transmembrane beta strand</keyword>
<feature type="signal peptide" evidence="10">
    <location>
        <begin position="1"/>
        <end position="28"/>
    </location>
</feature>
<feature type="chain" id="PRO_5040740630" evidence="10">
    <location>
        <begin position="29"/>
        <end position="1061"/>
    </location>
</feature>
<comment type="caution">
    <text evidence="13">The sequence shown here is derived from an EMBL/GenBank/DDBJ whole genome shotgun (WGS) entry which is preliminary data.</text>
</comment>
<dbReference type="Pfam" id="PF00593">
    <property type="entry name" value="TonB_dep_Rec_b-barrel"/>
    <property type="match status" value="1"/>
</dbReference>
<evidence type="ECO:0000256" key="4">
    <source>
        <dbReference type="ARBA" id="ARBA00022692"/>
    </source>
</evidence>
<accession>A0A9X1P9N4</accession>
<comment type="subcellular location">
    <subcellularLocation>
        <location evidence="1 8">Cell outer membrane</location>
        <topology evidence="1 8">Multi-pass membrane protein</topology>
    </subcellularLocation>
</comment>
<dbReference type="Gene3D" id="2.60.40.1120">
    <property type="entry name" value="Carboxypeptidase-like, regulatory domain"/>
    <property type="match status" value="1"/>
</dbReference>
<dbReference type="Pfam" id="PF07715">
    <property type="entry name" value="Plug"/>
    <property type="match status" value="1"/>
</dbReference>